<dbReference type="InterPro" id="IPR027417">
    <property type="entry name" value="P-loop_NTPase"/>
</dbReference>
<feature type="transmembrane region" description="Helical" evidence="1">
    <location>
        <begin position="616"/>
        <end position="636"/>
    </location>
</feature>
<keyword evidence="1" id="KW-0812">Transmembrane</keyword>
<dbReference type="AlphaFoldDB" id="A0A6S7BHM8"/>
<reference evidence="2 3" key="1">
    <citation type="submission" date="2020-04" db="EMBL/GenBank/DDBJ databases">
        <authorList>
            <person name="De Canck E."/>
        </authorList>
    </citation>
    <scope>NUCLEOTIDE SEQUENCE [LARGE SCALE GENOMIC DNA]</scope>
    <source>
        <strain evidence="2 3">LMG 28138</strain>
    </source>
</reference>
<dbReference type="Gene3D" id="3.40.50.300">
    <property type="entry name" value="P-loop containing nucleotide triphosphate hydrolases"/>
    <property type="match status" value="1"/>
</dbReference>
<keyword evidence="3" id="KW-1185">Reference proteome</keyword>
<proteinExistence type="predicted"/>
<evidence type="ECO:0000313" key="2">
    <source>
        <dbReference type="EMBL" id="CAB3800648.1"/>
    </source>
</evidence>
<keyword evidence="1" id="KW-0472">Membrane</keyword>
<dbReference type="SUPFAM" id="SSF52540">
    <property type="entry name" value="P-loop containing nucleoside triphosphate hydrolases"/>
    <property type="match status" value="1"/>
</dbReference>
<evidence type="ECO:0000256" key="1">
    <source>
        <dbReference type="SAM" id="Phobius"/>
    </source>
</evidence>
<accession>A0A6S7BHM8</accession>
<name>A0A6S7BHM8_9BURK</name>
<organism evidence="2 3">
    <name type="scientific">Pararobbsia alpina</name>
    <dbReference type="NCBI Taxonomy" id="621374"/>
    <lineage>
        <taxon>Bacteria</taxon>
        <taxon>Pseudomonadati</taxon>
        <taxon>Pseudomonadota</taxon>
        <taxon>Betaproteobacteria</taxon>
        <taxon>Burkholderiales</taxon>
        <taxon>Burkholderiaceae</taxon>
        <taxon>Pararobbsia</taxon>
    </lineage>
</organism>
<evidence type="ECO:0000313" key="3">
    <source>
        <dbReference type="Proteomes" id="UP000494115"/>
    </source>
</evidence>
<protein>
    <submittedName>
        <fullName evidence="2">Uncharacterized protein</fullName>
    </submittedName>
</protein>
<dbReference type="Proteomes" id="UP000494115">
    <property type="component" value="Unassembled WGS sequence"/>
</dbReference>
<gene>
    <name evidence="2" type="ORF">LMG28138_04876</name>
</gene>
<sequence>MNSPELLLQNLNQSLRNLRGASAVLEGHSVGEELKPVMQRLLLAQVLGEFSIIAIGGSQGAGKTTLLAKLYGLACDDMSWLNANEGRGEQLPVLILEDPDATAAQGYVRHLHFDADVKRCELRETRVGDVREFHSACGGANPDVLLPVLRVPQKFFGGTRQALMLLPGYERTTRENRLWQLLMRQVIIGSSGCVIVTDSTRLANQQQQEILVDTLQADLKTLDTLVVVTKTEDLASSAEKRRAMRVIAAQTFGIAEERMDSRVITAGVSDAAYVEQWLPELKAAIRQIGASTLEHRNAQLAHLEETVGTELGRVLATVQSRSRTYIARNTDDADSEQAMVNRCLETFDESSHALREDYRKKIDTMLRTRTGQAWDDLQTHLSNNHEGILPKLKGVFDTATESQKKLQSDIAAAWSKGEPIGTSFIQILGSLVEGRLGIDTVPVAVRLGANAAVPQRLGYADEKGEAVKCRKLSDSTVNDLQALFCQHEQDDTHRETSTALEASVKMLPALGLEYVRAASLLPDLVRLDEHRAKVTLNGDLISSLTNVSGQLQAFRSETSTILKGLAVVMAIDFFADGQLDSVAPLLQVLGLGGTQAASATAGGATAASGAATAMTAVSAIGAAVATAATVGFLVYAGMREVRQYDNQVRSYAYAALQGIQDLHQRYFMSHFDDLIAHLRERLTEGLRRRFKLDSVLMRQDRLAKSIADAKQYRLDLLDEIARSGRTLDIYRGMLSA</sequence>
<dbReference type="EMBL" id="CADIKM010000038">
    <property type="protein sequence ID" value="CAB3800648.1"/>
    <property type="molecule type" value="Genomic_DNA"/>
</dbReference>
<keyword evidence="1" id="KW-1133">Transmembrane helix</keyword>